<dbReference type="AlphaFoldDB" id="A0A4U5MD97"/>
<dbReference type="GO" id="GO:0005576">
    <property type="term" value="C:extracellular region"/>
    <property type="evidence" value="ECO:0007669"/>
    <property type="project" value="UniProtKB-SubCell"/>
</dbReference>
<evidence type="ECO:0000256" key="1">
    <source>
        <dbReference type="ARBA" id="ARBA00004613"/>
    </source>
</evidence>
<sequence>MLWKRVFMVNKGYYKVTFMTSDILPDEIKTFYESLTENDIKTFDSFENSTMSNQQIYDEIKKKDSVLSQKIDTMAKAIGDKMNAMSDVPRDYLKSIVDELKNAKNTDPDQFSEEFAATLGKAEKLPQSAINEIVKAFPSLKVFFDEEKATTK</sequence>
<gene>
    <name evidence="7" type="ORF">L596_023308</name>
</gene>
<reference evidence="7 8" key="1">
    <citation type="journal article" date="2015" name="Genome Biol.">
        <title>Comparative genomics of Steinernema reveals deeply conserved gene regulatory networks.</title>
        <authorList>
            <person name="Dillman A.R."/>
            <person name="Macchietto M."/>
            <person name="Porter C.F."/>
            <person name="Rogers A."/>
            <person name="Williams B."/>
            <person name="Antoshechkin I."/>
            <person name="Lee M.M."/>
            <person name="Goodwin Z."/>
            <person name="Lu X."/>
            <person name="Lewis E.E."/>
            <person name="Goodrich-Blair H."/>
            <person name="Stock S.P."/>
            <person name="Adams B.J."/>
            <person name="Sternberg P.W."/>
            <person name="Mortazavi A."/>
        </authorList>
    </citation>
    <scope>NUCLEOTIDE SEQUENCE [LARGE SCALE GENOMIC DNA]</scope>
    <source>
        <strain evidence="7 8">ALL</strain>
    </source>
</reference>
<proteinExistence type="inferred from homology"/>
<dbReference type="Gene3D" id="1.20.120.1100">
    <property type="match status" value="1"/>
</dbReference>
<organism evidence="7 8">
    <name type="scientific">Steinernema carpocapsae</name>
    <name type="common">Entomopathogenic nematode</name>
    <dbReference type="NCBI Taxonomy" id="34508"/>
    <lineage>
        <taxon>Eukaryota</taxon>
        <taxon>Metazoa</taxon>
        <taxon>Ecdysozoa</taxon>
        <taxon>Nematoda</taxon>
        <taxon>Chromadorea</taxon>
        <taxon>Rhabditida</taxon>
        <taxon>Tylenchina</taxon>
        <taxon>Panagrolaimomorpha</taxon>
        <taxon>Strongyloidoidea</taxon>
        <taxon>Steinernematidae</taxon>
        <taxon>Steinernema</taxon>
    </lineage>
</organism>
<dbReference type="Proteomes" id="UP000298663">
    <property type="component" value="Unassembled WGS sequence"/>
</dbReference>
<evidence type="ECO:0000256" key="4">
    <source>
        <dbReference type="ARBA" id="ARBA00022729"/>
    </source>
</evidence>
<keyword evidence="6" id="KW-0446">Lipid-binding</keyword>
<dbReference type="Pfam" id="PF05823">
    <property type="entry name" value="Gp-FAR-1"/>
    <property type="match status" value="1"/>
</dbReference>
<keyword evidence="4" id="KW-0732">Signal</keyword>
<name>A0A4U5MD97_STECR</name>
<evidence type="ECO:0000256" key="6">
    <source>
        <dbReference type="ARBA" id="ARBA00023121"/>
    </source>
</evidence>
<evidence type="ECO:0000256" key="2">
    <source>
        <dbReference type="ARBA" id="ARBA00006648"/>
    </source>
</evidence>
<protein>
    <submittedName>
        <fullName evidence="7">Uncharacterized protein</fullName>
    </submittedName>
</protein>
<accession>A0A4U5MD97</accession>
<dbReference type="InterPro" id="IPR008632">
    <property type="entry name" value="Gp-FAR-1"/>
</dbReference>
<evidence type="ECO:0000256" key="5">
    <source>
        <dbReference type="ARBA" id="ARBA00023054"/>
    </source>
</evidence>
<dbReference type="OrthoDB" id="10500634at2759"/>
<keyword evidence="5" id="KW-0175">Coiled coil</keyword>
<dbReference type="GO" id="GO:0008289">
    <property type="term" value="F:lipid binding"/>
    <property type="evidence" value="ECO:0007669"/>
    <property type="project" value="UniProtKB-KW"/>
</dbReference>
<evidence type="ECO:0000256" key="3">
    <source>
        <dbReference type="ARBA" id="ARBA00022525"/>
    </source>
</evidence>
<comment type="subcellular location">
    <subcellularLocation>
        <location evidence="1">Secreted</location>
    </subcellularLocation>
</comment>
<evidence type="ECO:0000313" key="8">
    <source>
        <dbReference type="Proteomes" id="UP000298663"/>
    </source>
</evidence>
<evidence type="ECO:0000313" key="7">
    <source>
        <dbReference type="EMBL" id="TKR67106.1"/>
    </source>
</evidence>
<reference evidence="7 8" key="2">
    <citation type="journal article" date="2019" name="G3 (Bethesda)">
        <title>Hybrid Assembly of the Genome of the Entomopathogenic Nematode Steinernema carpocapsae Identifies the X-Chromosome.</title>
        <authorList>
            <person name="Serra L."/>
            <person name="Macchietto M."/>
            <person name="Macias-Munoz A."/>
            <person name="McGill C.J."/>
            <person name="Rodriguez I.M."/>
            <person name="Rodriguez B."/>
            <person name="Murad R."/>
            <person name="Mortazavi A."/>
        </authorList>
    </citation>
    <scope>NUCLEOTIDE SEQUENCE [LARGE SCALE GENOMIC DNA]</scope>
    <source>
        <strain evidence="7 8">ALL</strain>
    </source>
</reference>
<dbReference type="EMBL" id="AZBU02000008">
    <property type="protein sequence ID" value="TKR67106.1"/>
    <property type="molecule type" value="Genomic_DNA"/>
</dbReference>
<comment type="similarity">
    <text evidence="2">Belongs to the fatty-acid and retinol-binding protein (FARBP) family.</text>
</comment>
<keyword evidence="3" id="KW-0964">Secreted</keyword>
<keyword evidence="8" id="KW-1185">Reference proteome</keyword>
<comment type="caution">
    <text evidence="7">The sequence shown here is derived from an EMBL/GenBank/DDBJ whole genome shotgun (WGS) entry which is preliminary data.</text>
</comment>